<dbReference type="AlphaFoldDB" id="A0A917TH49"/>
<accession>A0A917TH49</accession>
<reference evidence="1" key="1">
    <citation type="journal article" date="2014" name="Int. J. Syst. Evol. Microbiol.">
        <title>Complete genome sequence of Corynebacterium casei LMG S-19264T (=DSM 44701T), isolated from a smear-ripened cheese.</title>
        <authorList>
            <consortium name="US DOE Joint Genome Institute (JGI-PGF)"/>
            <person name="Walter F."/>
            <person name="Albersmeier A."/>
            <person name="Kalinowski J."/>
            <person name="Ruckert C."/>
        </authorList>
    </citation>
    <scope>NUCLEOTIDE SEQUENCE</scope>
    <source>
        <strain evidence="1">CGMCC 4.7312</strain>
    </source>
</reference>
<evidence type="ECO:0000313" key="2">
    <source>
        <dbReference type="Proteomes" id="UP000608890"/>
    </source>
</evidence>
<comment type="caution">
    <text evidence="1">The sequence shown here is derived from an EMBL/GenBank/DDBJ whole genome shotgun (WGS) entry which is preliminary data.</text>
</comment>
<organism evidence="1 2">
    <name type="scientific">Micromonospora sonchi</name>
    <dbReference type="NCBI Taxonomy" id="1763543"/>
    <lineage>
        <taxon>Bacteria</taxon>
        <taxon>Bacillati</taxon>
        <taxon>Actinomycetota</taxon>
        <taxon>Actinomycetes</taxon>
        <taxon>Micromonosporales</taxon>
        <taxon>Micromonosporaceae</taxon>
        <taxon>Micromonospora</taxon>
    </lineage>
</organism>
<keyword evidence="2" id="KW-1185">Reference proteome</keyword>
<proteinExistence type="predicted"/>
<name>A0A917TH49_9ACTN</name>
<dbReference type="RefSeq" id="WP_229705626.1">
    <property type="nucleotide sequence ID" value="NZ_BMNB01000002.1"/>
</dbReference>
<gene>
    <name evidence="1" type="ORF">GCM10011608_04790</name>
</gene>
<sequence>MQVLTDAEGTATLVWTTDLLPHELVEHLSEAYEVMFNELVAAVNEHSAPSAQQSF</sequence>
<reference evidence="1" key="2">
    <citation type="submission" date="2020-09" db="EMBL/GenBank/DDBJ databases">
        <authorList>
            <person name="Sun Q."/>
            <person name="Zhou Y."/>
        </authorList>
    </citation>
    <scope>NUCLEOTIDE SEQUENCE</scope>
    <source>
        <strain evidence="1">CGMCC 4.7312</strain>
    </source>
</reference>
<protein>
    <submittedName>
        <fullName evidence="1">Uncharacterized protein</fullName>
    </submittedName>
</protein>
<dbReference type="Proteomes" id="UP000608890">
    <property type="component" value="Unassembled WGS sequence"/>
</dbReference>
<evidence type="ECO:0000313" key="1">
    <source>
        <dbReference type="EMBL" id="GGM23104.1"/>
    </source>
</evidence>
<dbReference type="EMBL" id="BMNB01000002">
    <property type="protein sequence ID" value="GGM23104.1"/>
    <property type="molecule type" value="Genomic_DNA"/>
</dbReference>